<evidence type="ECO:0000313" key="2">
    <source>
        <dbReference type="EMBL" id="EAR15437.1"/>
    </source>
</evidence>
<dbReference type="AlphaFoldDB" id="A4CKN8"/>
<protein>
    <submittedName>
        <fullName evidence="2">Uncharacterized protein</fullName>
    </submittedName>
</protein>
<dbReference type="EMBL" id="CP001712">
    <property type="protein sequence ID" value="EAR15437.1"/>
    <property type="molecule type" value="Genomic_DNA"/>
</dbReference>
<organism evidence="2 3">
    <name type="scientific">Robiginitalea biformata (strain ATCC BAA-864 / DSM 15991 / KCTC 12146 / HTCC2501)</name>
    <dbReference type="NCBI Taxonomy" id="313596"/>
    <lineage>
        <taxon>Bacteria</taxon>
        <taxon>Pseudomonadati</taxon>
        <taxon>Bacteroidota</taxon>
        <taxon>Flavobacteriia</taxon>
        <taxon>Flavobacteriales</taxon>
        <taxon>Flavobacteriaceae</taxon>
        <taxon>Robiginitalea</taxon>
    </lineage>
</organism>
<dbReference type="HOGENOM" id="CLU_1538905_0_0_10"/>
<evidence type="ECO:0000313" key="3">
    <source>
        <dbReference type="Proteomes" id="UP000009049"/>
    </source>
</evidence>
<dbReference type="OrthoDB" id="1453997at2"/>
<keyword evidence="1" id="KW-0472">Membrane</keyword>
<dbReference type="Proteomes" id="UP000009049">
    <property type="component" value="Chromosome"/>
</dbReference>
<dbReference type="STRING" id="313596.RB2501_13954"/>
<evidence type="ECO:0000256" key="1">
    <source>
        <dbReference type="SAM" id="Phobius"/>
    </source>
</evidence>
<gene>
    <name evidence="2" type="ordered locus">RB2501_13954</name>
</gene>
<proteinExistence type="predicted"/>
<dbReference type="KEGG" id="rbi:RB2501_13954"/>
<reference evidence="2 3" key="1">
    <citation type="journal article" date="2009" name="J. Bacteriol.">
        <title>Complete genome sequence of Robiginitalea biformata HTCC2501.</title>
        <authorList>
            <person name="Oh H.M."/>
            <person name="Giovannoni S.J."/>
            <person name="Lee K."/>
            <person name="Ferriera S."/>
            <person name="Johnson J."/>
            <person name="Cho J.C."/>
        </authorList>
    </citation>
    <scope>NUCLEOTIDE SEQUENCE [LARGE SCALE GENOMIC DNA]</scope>
    <source>
        <strain evidence="3">ATCC BAA-864 / HTCC2501 / KCTC 12146</strain>
    </source>
</reference>
<dbReference type="RefSeq" id="WP_015754754.1">
    <property type="nucleotide sequence ID" value="NC_013222.1"/>
</dbReference>
<sequence>METTIDKVKATIDRRAKAAATNPMPVILIVGGLIGGYYLIKALRGLSNTLDLSDDPGAGGGGTTTQNPGQVSQGATITNTQAKTIAATLLSAMDGFGGMGSNDFLRMKAALAGKNAHDFNLISKEFGTPRRSIFTGEESIAILGGEKLSLSQWISKEASDSQLAELRQIIPGVF</sequence>
<keyword evidence="1" id="KW-0812">Transmembrane</keyword>
<keyword evidence="1" id="KW-1133">Transmembrane helix</keyword>
<accession>A4CKN8</accession>
<keyword evidence="3" id="KW-1185">Reference proteome</keyword>
<feature type="transmembrane region" description="Helical" evidence="1">
    <location>
        <begin position="20"/>
        <end position="40"/>
    </location>
</feature>
<name>A4CKN8_ROBBH</name>